<sequence length="166" mass="18857">MTYWVNTVCLDHARVGVREGIVQADHGKPDRLRRLARGDGIVLYSPRTSMRSGTPVQEFTALGHVTDEECYQVQLTATFHPWRRHVNWYRVDPAPVAGLRDRLSFVPEGRSWGMPFRRGLLTIPAADFATIARAMNSSPAMGWAARCRPNELEPRRSSGRRRTVRS</sequence>
<comment type="similarity">
    <text evidence="1">Belongs to the UPF0310 family.</text>
</comment>
<accession>A0A1H5MWY5</accession>
<proteinExistence type="inferred from homology"/>
<evidence type="ECO:0000256" key="1">
    <source>
        <dbReference type="HAMAP-Rule" id="MF_00771"/>
    </source>
</evidence>
<name>A0A1H5MWY5_9MICO</name>
<evidence type="ECO:0000313" key="3">
    <source>
        <dbReference type="EMBL" id="SEE93237.1"/>
    </source>
</evidence>
<dbReference type="CDD" id="cd21132">
    <property type="entry name" value="EVE-like"/>
    <property type="match status" value="1"/>
</dbReference>
<keyword evidence="4" id="KW-1185">Reference proteome</keyword>
<dbReference type="Proteomes" id="UP000199220">
    <property type="component" value="Unassembled WGS sequence"/>
</dbReference>
<dbReference type="Gene3D" id="3.10.590.10">
    <property type="entry name" value="ph1033 like domains"/>
    <property type="match status" value="1"/>
</dbReference>
<gene>
    <name evidence="3" type="ORF">SAMN04488554_3672</name>
</gene>
<dbReference type="InterPro" id="IPR015947">
    <property type="entry name" value="PUA-like_sf"/>
</dbReference>
<reference evidence="4" key="1">
    <citation type="submission" date="2016-10" db="EMBL/GenBank/DDBJ databases">
        <authorList>
            <person name="Varghese N."/>
            <person name="Submissions S."/>
        </authorList>
    </citation>
    <scope>NUCLEOTIDE SEQUENCE [LARGE SCALE GENOMIC DNA]</scope>
    <source>
        <strain evidence="4">DSM 21368</strain>
    </source>
</reference>
<dbReference type="SUPFAM" id="SSF88697">
    <property type="entry name" value="PUA domain-like"/>
    <property type="match status" value="1"/>
</dbReference>
<dbReference type="EMBL" id="FNTX01000002">
    <property type="protein sequence ID" value="SEE93237.1"/>
    <property type="molecule type" value="Genomic_DNA"/>
</dbReference>
<dbReference type="NCBIfam" id="NF002616">
    <property type="entry name" value="PRK02268.1-2"/>
    <property type="match status" value="1"/>
</dbReference>
<protein>
    <recommendedName>
        <fullName evidence="1">UPF0310 protein SAMN04488554_3672</fullName>
    </recommendedName>
</protein>
<dbReference type="Pfam" id="PF01878">
    <property type="entry name" value="EVE"/>
    <property type="match status" value="1"/>
</dbReference>
<dbReference type="AlphaFoldDB" id="A0A1H5MWY5"/>
<dbReference type="RefSeq" id="WP_217632502.1">
    <property type="nucleotide sequence ID" value="NZ_FNTX01000002.1"/>
</dbReference>
<dbReference type="STRING" id="648782.SAMN04488554_3672"/>
<organism evidence="3 4">
    <name type="scientific">Ruania alba</name>
    <dbReference type="NCBI Taxonomy" id="648782"/>
    <lineage>
        <taxon>Bacteria</taxon>
        <taxon>Bacillati</taxon>
        <taxon>Actinomycetota</taxon>
        <taxon>Actinomycetes</taxon>
        <taxon>Micrococcales</taxon>
        <taxon>Ruaniaceae</taxon>
        <taxon>Ruania</taxon>
    </lineage>
</organism>
<dbReference type="HAMAP" id="MF_00771">
    <property type="entry name" value="UPF0310"/>
    <property type="match status" value="1"/>
</dbReference>
<evidence type="ECO:0000259" key="2">
    <source>
        <dbReference type="Pfam" id="PF01878"/>
    </source>
</evidence>
<dbReference type="InterPro" id="IPR002740">
    <property type="entry name" value="EVE_domain"/>
</dbReference>
<evidence type="ECO:0000313" key="4">
    <source>
        <dbReference type="Proteomes" id="UP000199220"/>
    </source>
</evidence>
<feature type="domain" description="EVE" evidence="2">
    <location>
        <begin position="3"/>
        <end position="133"/>
    </location>
</feature>
<dbReference type="InterPro" id="IPR022996">
    <property type="entry name" value="UPF0310"/>
</dbReference>